<keyword evidence="16" id="KW-1185">Reference proteome</keyword>
<comment type="catalytic activity">
    <reaction evidence="8">
        <text>L-threonyl-[protein] + ATP = O-phospho-L-threonyl-[protein] + ADP + H(+)</text>
        <dbReference type="Rhea" id="RHEA:46608"/>
        <dbReference type="Rhea" id="RHEA-COMP:11060"/>
        <dbReference type="Rhea" id="RHEA-COMP:11605"/>
        <dbReference type="ChEBI" id="CHEBI:15378"/>
        <dbReference type="ChEBI" id="CHEBI:30013"/>
        <dbReference type="ChEBI" id="CHEBI:30616"/>
        <dbReference type="ChEBI" id="CHEBI:61977"/>
        <dbReference type="ChEBI" id="CHEBI:456216"/>
        <dbReference type="EC" id="2.7.11.1"/>
    </reaction>
</comment>
<evidence type="ECO:0000313" key="16">
    <source>
        <dbReference type="Proteomes" id="UP000265120"/>
    </source>
</evidence>
<dbReference type="PROSITE" id="PS00107">
    <property type="entry name" value="PROTEIN_KINASE_ATP"/>
    <property type="match status" value="1"/>
</dbReference>
<evidence type="ECO:0000256" key="8">
    <source>
        <dbReference type="ARBA" id="ARBA00047899"/>
    </source>
</evidence>
<name>A0A3P8WQI0_CYNSE</name>
<reference evidence="15 16" key="1">
    <citation type="journal article" date="2014" name="Nat. Genet.">
        <title>Whole-genome sequence of a flatfish provides insights into ZW sex chromosome evolution and adaptation to a benthic lifestyle.</title>
        <authorList>
            <person name="Chen S."/>
            <person name="Zhang G."/>
            <person name="Shao C."/>
            <person name="Huang Q."/>
            <person name="Liu G."/>
            <person name="Zhang P."/>
            <person name="Song W."/>
            <person name="An N."/>
            <person name="Chalopin D."/>
            <person name="Volff J.N."/>
            <person name="Hong Y."/>
            <person name="Li Q."/>
            <person name="Sha Z."/>
            <person name="Zhou H."/>
            <person name="Xie M."/>
            <person name="Yu Q."/>
            <person name="Liu Y."/>
            <person name="Xiang H."/>
            <person name="Wang N."/>
            <person name="Wu K."/>
            <person name="Yang C."/>
            <person name="Zhou Q."/>
            <person name="Liao X."/>
            <person name="Yang L."/>
            <person name="Hu Q."/>
            <person name="Zhang J."/>
            <person name="Meng L."/>
            <person name="Jin L."/>
            <person name="Tian Y."/>
            <person name="Lian J."/>
            <person name="Yang J."/>
            <person name="Miao G."/>
            <person name="Liu S."/>
            <person name="Liang Z."/>
            <person name="Yan F."/>
            <person name="Li Y."/>
            <person name="Sun B."/>
            <person name="Zhang H."/>
            <person name="Zhang J."/>
            <person name="Zhu Y."/>
            <person name="Du M."/>
            <person name="Zhao Y."/>
            <person name="Schartl M."/>
            <person name="Tang Q."/>
            <person name="Wang J."/>
        </authorList>
    </citation>
    <scope>NUCLEOTIDE SEQUENCE</scope>
</reference>
<dbReference type="PROSITE" id="PS50011">
    <property type="entry name" value="PROTEIN_KINASE_DOM"/>
    <property type="match status" value="1"/>
</dbReference>
<accession>A0A3P8WQI0</accession>
<dbReference type="SUPFAM" id="SSF56112">
    <property type="entry name" value="Protein kinase-like (PK-like)"/>
    <property type="match status" value="1"/>
</dbReference>
<dbReference type="InParanoid" id="A0A3P8WQI0"/>
<evidence type="ECO:0000256" key="11">
    <source>
        <dbReference type="ARBA" id="ARBA00080573"/>
    </source>
</evidence>
<keyword evidence="3 13" id="KW-0723">Serine/threonine-protein kinase</keyword>
<dbReference type="EC" id="2.7.11.1" evidence="2"/>
<dbReference type="Proteomes" id="UP000265120">
    <property type="component" value="Chromosome 16"/>
</dbReference>
<dbReference type="GeneTree" id="ENSGT00940000160383"/>
<comment type="similarity">
    <text evidence="1">Belongs to the protein kinase superfamily. STE Ser/Thr protein kinase family. STE20 subfamily.</text>
</comment>
<keyword evidence="7 12" id="KW-0067">ATP-binding</keyword>
<dbReference type="PANTHER" id="PTHR11584:SF369">
    <property type="entry name" value="MITOGEN-ACTIVATED PROTEIN KINASE KINASE KINASE 19-RELATED"/>
    <property type="match status" value="1"/>
</dbReference>
<dbReference type="SMART" id="SM00220">
    <property type="entry name" value="S_TKc"/>
    <property type="match status" value="1"/>
</dbReference>
<dbReference type="InterPro" id="IPR008271">
    <property type="entry name" value="Ser/Thr_kinase_AS"/>
</dbReference>
<evidence type="ECO:0000256" key="7">
    <source>
        <dbReference type="ARBA" id="ARBA00022840"/>
    </source>
</evidence>
<dbReference type="GO" id="GO:0005524">
    <property type="term" value="F:ATP binding"/>
    <property type="evidence" value="ECO:0007669"/>
    <property type="project" value="UniProtKB-UniRule"/>
</dbReference>
<dbReference type="GO" id="GO:0004674">
    <property type="term" value="F:protein serine/threonine kinase activity"/>
    <property type="evidence" value="ECO:0007669"/>
    <property type="project" value="UniProtKB-KW"/>
</dbReference>
<dbReference type="Pfam" id="PF00069">
    <property type="entry name" value="Pkinase"/>
    <property type="match status" value="1"/>
</dbReference>
<evidence type="ECO:0000256" key="9">
    <source>
        <dbReference type="ARBA" id="ARBA00048679"/>
    </source>
</evidence>
<dbReference type="PROSITE" id="PS00108">
    <property type="entry name" value="PROTEIN_KINASE_ST"/>
    <property type="match status" value="1"/>
</dbReference>
<evidence type="ECO:0000313" key="15">
    <source>
        <dbReference type="Ensembl" id="ENSCSEP00000029723.1"/>
    </source>
</evidence>
<keyword evidence="6" id="KW-0418">Kinase</keyword>
<feature type="domain" description="Protein kinase" evidence="14">
    <location>
        <begin position="20"/>
        <end position="284"/>
    </location>
</feature>
<evidence type="ECO:0000256" key="6">
    <source>
        <dbReference type="ARBA" id="ARBA00022777"/>
    </source>
</evidence>
<dbReference type="PANTHER" id="PTHR11584">
    <property type="entry name" value="SERINE/THREONINE PROTEIN KINASE"/>
    <property type="match status" value="1"/>
</dbReference>
<keyword evidence="5 12" id="KW-0547">Nucleotide-binding</keyword>
<organism evidence="15 16">
    <name type="scientific">Cynoglossus semilaevis</name>
    <name type="common">Tongue sole</name>
    <dbReference type="NCBI Taxonomy" id="244447"/>
    <lineage>
        <taxon>Eukaryota</taxon>
        <taxon>Metazoa</taxon>
        <taxon>Chordata</taxon>
        <taxon>Craniata</taxon>
        <taxon>Vertebrata</taxon>
        <taxon>Euteleostomi</taxon>
        <taxon>Actinopterygii</taxon>
        <taxon>Neopterygii</taxon>
        <taxon>Teleostei</taxon>
        <taxon>Neoteleostei</taxon>
        <taxon>Acanthomorphata</taxon>
        <taxon>Carangaria</taxon>
        <taxon>Pleuronectiformes</taxon>
        <taxon>Pleuronectoidei</taxon>
        <taxon>Cynoglossidae</taxon>
        <taxon>Cynoglossinae</taxon>
        <taxon>Cynoglossus</taxon>
    </lineage>
</organism>
<comment type="catalytic activity">
    <reaction evidence="9">
        <text>L-seryl-[protein] + ATP = O-phospho-L-seryl-[protein] + ADP + H(+)</text>
        <dbReference type="Rhea" id="RHEA:17989"/>
        <dbReference type="Rhea" id="RHEA-COMP:9863"/>
        <dbReference type="Rhea" id="RHEA-COMP:11604"/>
        <dbReference type="ChEBI" id="CHEBI:15378"/>
        <dbReference type="ChEBI" id="CHEBI:29999"/>
        <dbReference type="ChEBI" id="CHEBI:30616"/>
        <dbReference type="ChEBI" id="CHEBI:83421"/>
        <dbReference type="ChEBI" id="CHEBI:456216"/>
        <dbReference type="EC" id="2.7.11.1"/>
    </reaction>
</comment>
<proteinExistence type="inferred from homology"/>
<dbReference type="Ensembl" id="ENSCSET00000030124.1">
    <property type="protein sequence ID" value="ENSCSEP00000029723.1"/>
    <property type="gene ID" value="ENSCSEG00000019038.1"/>
</dbReference>
<dbReference type="OMA" id="IEYMAGG"/>
<dbReference type="FunFam" id="1.10.510.10:FF:000331">
    <property type="entry name" value="Mitogen-activated protein kinase kinase kinase 19"/>
    <property type="match status" value="1"/>
</dbReference>
<evidence type="ECO:0000256" key="4">
    <source>
        <dbReference type="ARBA" id="ARBA00022679"/>
    </source>
</evidence>
<dbReference type="InterPro" id="IPR000719">
    <property type="entry name" value="Prot_kinase_dom"/>
</dbReference>
<dbReference type="AlphaFoldDB" id="A0A3P8WQI0"/>
<evidence type="ECO:0000256" key="5">
    <source>
        <dbReference type="ARBA" id="ARBA00022741"/>
    </source>
</evidence>
<dbReference type="InterPro" id="IPR011009">
    <property type="entry name" value="Kinase-like_dom_sf"/>
</dbReference>
<evidence type="ECO:0000256" key="13">
    <source>
        <dbReference type="RuleBase" id="RU000304"/>
    </source>
</evidence>
<evidence type="ECO:0000259" key="14">
    <source>
        <dbReference type="PROSITE" id="PS50011"/>
    </source>
</evidence>
<evidence type="ECO:0000256" key="10">
    <source>
        <dbReference type="ARBA" id="ARBA00069016"/>
    </source>
</evidence>
<protein>
    <recommendedName>
        <fullName evidence="10">Mitogen-activated protein kinase kinase kinase 19</fullName>
        <ecNumber evidence="2">2.7.11.1</ecNumber>
    </recommendedName>
    <alternativeName>
        <fullName evidence="11">SPS1/STE20-related protein kinase YSK4</fullName>
    </alternativeName>
</protein>
<dbReference type="STRING" id="244447.ENSCSEP00000029723"/>
<evidence type="ECO:0000256" key="2">
    <source>
        <dbReference type="ARBA" id="ARBA00012513"/>
    </source>
</evidence>
<dbReference type="Gene3D" id="1.10.510.10">
    <property type="entry name" value="Transferase(Phosphotransferase) domain 1"/>
    <property type="match status" value="1"/>
</dbReference>
<dbReference type="InterPro" id="IPR017441">
    <property type="entry name" value="Protein_kinase_ATP_BS"/>
</dbReference>
<evidence type="ECO:0000256" key="12">
    <source>
        <dbReference type="PROSITE-ProRule" id="PRU10141"/>
    </source>
</evidence>
<reference evidence="15" key="2">
    <citation type="submission" date="2025-08" db="UniProtKB">
        <authorList>
            <consortium name="Ensembl"/>
        </authorList>
    </citation>
    <scope>IDENTIFICATION</scope>
</reference>
<evidence type="ECO:0000256" key="1">
    <source>
        <dbReference type="ARBA" id="ARBA00008874"/>
    </source>
</evidence>
<sequence>STDRSDTLGCGADSENSITWTKGEMLGRGAYGTVYCGLTNQGQLIAVKQVSLDTSNPKDAKGEYSRLQEEVELLKTLRHINIVGFLGTSLYQHVVSIFMEYVPGGSIASILHRFGPLPERVLALYTQQILEGVAFLHLNRVIHRDLKGNNVMLMPTGVIKLIDFGCARRLSYVNHTGSNSGDLLKSVHGTPYWMAPEVINETGYGSKSDIWSVGCTVFEMATGKPPLAHMNRMAALFFIGAQSGLMPSLPDGFSEHAKNFVQFCLTSDQRLRPSAEQLLRHSFLPRNQTGVNTCRTRNCCCHSKGHLTMKPLSSSSAHLCWVVHFYPAATPRAEPGGVWASPCPACHCDNICPPLQAAGWTVGVFCGLHGS</sequence>
<feature type="binding site" evidence="12">
    <location>
        <position position="48"/>
    </location>
    <ligand>
        <name>ATP</name>
        <dbReference type="ChEBI" id="CHEBI:30616"/>
    </ligand>
</feature>
<evidence type="ECO:0000256" key="3">
    <source>
        <dbReference type="ARBA" id="ARBA00022527"/>
    </source>
</evidence>
<reference evidence="15" key="3">
    <citation type="submission" date="2025-09" db="UniProtKB">
        <authorList>
            <consortium name="Ensembl"/>
        </authorList>
    </citation>
    <scope>IDENTIFICATION</scope>
</reference>
<keyword evidence="4" id="KW-0808">Transferase</keyword>
<dbReference type="GO" id="GO:0035556">
    <property type="term" value="P:intracellular signal transduction"/>
    <property type="evidence" value="ECO:0007669"/>
    <property type="project" value="UniProtKB-ARBA"/>
</dbReference>